<sequence>MTDAINIQQLEQARNFIHQSQYQDALVPCAEFLEANPDHPYGIHLLAIIAFLMGDNHKALNLLEKLHETFPDCREVVDTLAVILGRSGNVNDSLYYAKLATVLETDQKHADLIPVMFKDYAAALNSSSNEALFISPALELDKGRYQECIRLCKNHIKTNPNDWDMYYIMARAFRGLHSYDDALTSLHTGLAGNMIAKPEWQIEVGDSWTGLGHLDDAFNSYLSAAKAAKGHEEETILLSRIMVSLSKIDRLDHAQSKAIVARLNELTLADIEEAILMGGGEDLDGRKIRVAYLSDSFFDCEKGEIILSALSNHDKSKFEIFCYQQNSQNDATTGKMRNVSDDWREIRDLDDLTAAYLITCDGIDILIDCIGISENQRLNLVAQKPAPVVLSWLNDLPSDQLVETDRTLNNETMNNGGICYDFGGLLFDMNHTHVDKQEAERAFVYATHCDLANVTTDVIMAWNEILTKDTSANILVGGKGCNQRAVRQRYSEIFMNSGIANRIFFQNLSSEEAETSALMNTSDVLLCTAPQSNARTAAMALSTGTPVVALQTEQTSIQSAVNVLKAAGKEDWIASDIEAYANKAIELAKLNVTNGKKKLADDMQSTNLFNQKNLAQEIERNVIEALKDKGCLND</sequence>
<feature type="domain" description="O-GlcNAc transferase C-terminal" evidence="6">
    <location>
        <begin position="250"/>
        <end position="394"/>
    </location>
</feature>
<dbReference type="AlphaFoldDB" id="A0A1C3RKR1"/>
<evidence type="ECO:0000313" key="7">
    <source>
        <dbReference type="EMBL" id="SCA57857.1"/>
    </source>
</evidence>
<dbReference type="OrthoDB" id="146908at2"/>
<dbReference type="Pfam" id="PF13844">
    <property type="entry name" value="Glyco_transf_41"/>
    <property type="match status" value="2"/>
</dbReference>
<feature type="domain" description="O-GlcNAc transferase C-terminal" evidence="6">
    <location>
        <begin position="440"/>
        <end position="617"/>
    </location>
</feature>
<evidence type="ECO:0000256" key="5">
    <source>
        <dbReference type="ARBA" id="ARBA00022803"/>
    </source>
</evidence>
<keyword evidence="8" id="KW-1185">Reference proteome</keyword>
<keyword evidence="2" id="KW-0328">Glycosyltransferase</keyword>
<keyword evidence="5" id="KW-0802">TPR repeat</keyword>
<dbReference type="Gene3D" id="3.40.50.2000">
    <property type="entry name" value="Glycogen Phosphorylase B"/>
    <property type="match status" value="1"/>
</dbReference>
<evidence type="ECO:0000256" key="1">
    <source>
        <dbReference type="ARBA" id="ARBA00004922"/>
    </source>
</evidence>
<evidence type="ECO:0000259" key="6">
    <source>
        <dbReference type="Pfam" id="PF13844"/>
    </source>
</evidence>
<evidence type="ECO:0000256" key="2">
    <source>
        <dbReference type="ARBA" id="ARBA00022676"/>
    </source>
</evidence>
<organism evidence="7 8">
    <name type="scientific">Candidatus Terasakiella magnetica</name>
    <dbReference type="NCBI Taxonomy" id="1867952"/>
    <lineage>
        <taxon>Bacteria</taxon>
        <taxon>Pseudomonadati</taxon>
        <taxon>Pseudomonadota</taxon>
        <taxon>Alphaproteobacteria</taxon>
        <taxon>Rhodospirillales</taxon>
        <taxon>Terasakiellaceae</taxon>
        <taxon>Terasakiella</taxon>
    </lineage>
</organism>
<dbReference type="InterPro" id="IPR011990">
    <property type="entry name" value="TPR-like_helical_dom_sf"/>
</dbReference>
<dbReference type="PANTHER" id="PTHR44835">
    <property type="entry name" value="UDP-N-ACETYLGLUCOSAMINE--PEPTIDE N-ACETYLGLUCOSAMINYLTRANSFERASE SPINDLY-RELATED"/>
    <property type="match status" value="1"/>
</dbReference>
<evidence type="ECO:0000256" key="4">
    <source>
        <dbReference type="ARBA" id="ARBA00022737"/>
    </source>
</evidence>
<dbReference type="SUPFAM" id="SSF48452">
    <property type="entry name" value="TPR-like"/>
    <property type="match status" value="1"/>
</dbReference>
<accession>A0A1C3RKR1</accession>
<evidence type="ECO:0000313" key="8">
    <source>
        <dbReference type="Proteomes" id="UP000231658"/>
    </source>
</evidence>
<dbReference type="InterPro" id="IPR029489">
    <property type="entry name" value="OGT/SEC/SPY_C"/>
</dbReference>
<evidence type="ECO:0000256" key="3">
    <source>
        <dbReference type="ARBA" id="ARBA00022679"/>
    </source>
</evidence>
<dbReference type="InterPro" id="IPR051939">
    <property type="entry name" value="Glycosyltr_41/O-GlcNAc_trsf"/>
</dbReference>
<name>A0A1C3RKR1_9PROT</name>
<keyword evidence="4" id="KW-0677">Repeat</keyword>
<dbReference type="PANTHER" id="PTHR44835:SF1">
    <property type="entry name" value="PROTEIN O-GLCNAC TRANSFERASE"/>
    <property type="match status" value="1"/>
</dbReference>
<gene>
    <name evidence="7" type="ORF">MTBPR1_70129</name>
</gene>
<comment type="pathway">
    <text evidence="1">Protein modification; protein glycosylation.</text>
</comment>
<dbReference type="Gene3D" id="3.40.50.11380">
    <property type="match status" value="1"/>
</dbReference>
<dbReference type="RefSeq" id="WP_069189861.1">
    <property type="nucleotide sequence ID" value="NZ_FLYE01000046.1"/>
</dbReference>
<keyword evidence="3" id="KW-0808">Transferase</keyword>
<reference evidence="7 8" key="1">
    <citation type="submission" date="2016-07" db="EMBL/GenBank/DDBJ databases">
        <authorList>
            <person name="Lefevre C.T."/>
        </authorList>
    </citation>
    <scope>NUCLEOTIDE SEQUENCE [LARGE SCALE GENOMIC DNA]</scope>
    <source>
        <strain evidence="7">PR1</strain>
    </source>
</reference>
<dbReference type="Gene3D" id="1.25.40.10">
    <property type="entry name" value="Tetratricopeptide repeat domain"/>
    <property type="match status" value="1"/>
</dbReference>
<dbReference type="EMBL" id="FLYE01000046">
    <property type="protein sequence ID" value="SCA57857.1"/>
    <property type="molecule type" value="Genomic_DNA"/>
</dbReference>
<dbReference type="Proteomes" id="UP000231658">
    <property type="component" value="Unassembled WGS sequence"/>
</dbReference>
<dbReference type="GO" id="GO:0016757">
    <property type="term" value="F:glycosyltransferase activity"/>
    <property type="evidence" value="ECO:0007669"/>
    <property type="project" value="UniProtKB-KW"/>
</dbReference>
<proteinExistence type="predicted"/>
<protein>
    <recommendedName>
        <fullName evidence="6">O-GlcNAc transferase C-terminal domain-containing protein</fullName>
    </recommendedName>
</protein>
<dbReference type="STRING" id="1867952.MTBPR1_70129"/>